<dbReference type="Pfam" id="PF01039">
    <property type="entry name" value="Carboxyl_trans"/>
    <property type="match status" value="1"/>
</dbReference>
<dbReference type="FunFam" id="3.90.226.10:FF:000016">
    <property type="entry name" value="Propionyl-CoA carboxylase, beta subunit"/>
    <property type="match status" value="1"/>
</dbReference>
<dbReference type="InterPro" id="IPR011763">
    <property type="entry name" value="COA_CT_C"/>
</dbReference>
<dbReference type="GeneID" id="301135712"/>
<keyword evidence="4" id="KW-1185">Reference proteome</keyword>
<accession>A0A0M0LLS9</accession>
<dbReference type="OrthoDB" id="9803706at2"/>
<dbReference type="GO" id="GO:0009317">
    <property type="term" value="C:acetyl-CoA carboxylase complex"/>
    <property type="evidence" value="ECO:0007669"/>
    <property type="project" value="TreeGrafter"/>
</dbReference>
<dbReference type="Gene3D" id="3.90.226.10">
    <property type="entry name" value="2-enoyl-CoA Hydratase, Chain A, domain 1"/>
    <property type="match status" value="2"/>
</dbReference>
<protein>
    <submittedName>
        <fullName evidence="3">Methylmalonyl-CoA carboxyltransferase</fullName>
    </submittedName>
</protein>
<dbReference type="InterPro" id="IPR029045">
    <property type="entry name" value="ClpP/crotonase-like_dom_sf"/>
</dbReference>
<name>A0A0M0LLS9_9BACL</name>
<feature type="domain" description="CoA carboxyltransferase N-terminal" evidence="1">
    <location>
        <begin position="3"/>
        <end position="259"/>
    </location>
</feature>
<dbReference type="STRING" id="263475.AMD00_06290"/>
<reference evidence="4" key="1">
    <citation type="submission" date="2015-08" db="EMBL/GenBank/DDBJ databases">
        <title>Fjat-10028 dsm 16317.</title>
        <authorList>
            <person name="Liu B."/>
            <person name="Wang J."/>
            <person name="Zhu Y."/>
            <person name="Liu G."/>
            <person name="Chen Q."/>
            <person name="Chen Z."/>
            <person name="Lan J."/>
            <person name="Che J."/>
            <person name="Ge C."/>
            <person name="Shi H."/>
            <person name="Pan Z."/>
            <person name="Liu X."/>
        </authorList>
    </citation>
    <scope>NUCLEOTIDE SEQUENCE [LARGE SCALE GENOMIC DNA]</scope>
    <source>
        <strain evidence="4">DSM 16317</strain>
    </source>
</reference>
<comment type="caution">
    <text evidence="3">The sequence shown here is derived from an EMBL/GenBank/DDBJ whole genome shotgun (WGS) entry which is preliminary data.</text>
</comment>
<dbReference type="PATRIC" id="fig|263475.3.peg.1692"/>
<dbReference type="PANTHER" id="PTHR43842:SF2">
    <property type="entry name" value="PROPIONYL-COA CARBOXYLASE BETA CHAIN, MITOCHONDRIAL"/>
    <property type="match status" value="1"/>
</dbReference>
<dbReference type="Proteomes" id="UP000036867">
    <property type="component" value="Unassembled WGS sequence"/>
</dbReference>
<dbReference type="InterPro" id="IPR051047">
    <property type="entry name" value="AccD/PCCB"/>
</dbReference>
<feature type="domain" description="CoA carboxyltransferase C-terminal" evidence="2">
    <location>
        <begin position="262"/>
        <end position="497"/>
    </location>
</feature>
<dbReference type="SUPFAM" id="SSF52096">
    <property type="entry name" value="ClpP/crotonase"/>
    <property type="match status" value="2"/>
</dbReference>
<evidence type="ECO:0000259" key="1">
    <source>
        <dbReference type="PROSITE" id="PS50980"/>
    </source>
</evidence>
<evidence type="ECO:0000259" key="2">
    <source>
        <dbReference type="PROSITE" id="PS50989"/>
    </source>
</evidence>
<dbReference type="PANTHER" id="PTHR43842">
    <property type="entry name" value="PROPIONYL-COA CARBOXYLASE BETA CHAIN"/>
    <property type="match status" value="1"/>
</dbReference>
<dbReference type="InterPro" id="IPR034733">
    <property type="entry name" value="AcCoA_carboxyl_beta"/>
</dbReference>
<dbReference type="PROSITE" id="PS50989">
    <property type="entry name" value="COA_CT_CTER"/>
    <property type="match status" value="1"/>
</dbReference>
<dbReference type="InterPro" id="IPR011762">
    <property type="entry name" value="COA_CT_N"/>
</dbReference>
<evidence type="ECO:0000313" key="4">
    <source>
        <dbReference type="Proteomes" id="UP000036867"/>
    </source>
</evidence>
<organism evidence="3 4">
    <name type="scientific">Viridibacillus arvi</name>
    <dbReference type="NCBI Taxonomy" id="263475"/>
    <lineage>
        <taxon>Bacteria</taxon>
        <taxon>Bacillati</taxon>
        <taxon>Bacillota</taxon>
        <taxon>Bacilli</taxon>
        <taxon>Bacillales</taxon>
        <taxon>Caryophanaceae</taxon>
        <taxon>Viridibacillus</taxon>
    </lineage>
</organism>
<proteinExistence type="predicted"/>
<gene>
    <name evidence="3" type="ORF">AMD00_06290</name>
</gene>
<dbReference type="GO" id="GO:0004658">
    <property type="term" value="F:propionyl-CoA carboxylase activity"/>
    <property type="evidence" value="ECO:0007669"/>
    <property type="project" value="TreeGrafter"/>
</dbReference>
<dbReference type="EMBL" id="LILB01000001">
    <property type="protein sequence ID" value="KOO52025.1"/>
    <property type="molecule type" value="Genomic_DNA"/>
</dbReference>
<dbReference type="GO" id="GO:0016740">
    <property type="term" value="F:transferase activity"/>
    <property type="evidence" value="ECO:0007669"/>
    <property type="project" value="UniProtKB-KW"/>
</dbReference>
<dbReference type="RefSeq" id="WP_038184838.1">
    <property type="nucleotide sequence ID" value="NZ_JBCMHV010000003.1"/>
</dbReference>
<keyword evidence="3" id="KW-0808">Transferase</keyword>
<dbReference type="AlphaFoldDB" id="A0A0M0LLS9"/>
<dbReference type="PROSITE" id="PS50980">
    <property type="entry name" value="COA_CT_NTER"/>
    <property type="match status" value="1"/>
</dbReference>
<evidence type="ECO:0000313" key="3">
    <source>
        <dbReference type="EMBL" id="KOO52025.1"/>
    </source>
</evidence>
<sequence length="515" mass="56522">MDMFDKINELYDRKREIELGGGDDRIVKQHEKGKLTARERINLLVDEGTFVEINPFVKHRTTDFGMDTKEGPGDGVVTGYGKVNGRPIYLFSQDFTVFGGALGEMHAMKIANVMDLAAKNGTPFVGLNDSGGARIQEGVVSLDGYGHIFYRNSIYSGVIPQISVIMGPCAGGAVYSPAITDFVFMVDKTSQMFITGPKVIETVTGEKISSEDLGGSKVHNSISGAAHFRGPSEEEVLQQVRDLLAYLPQNNEQKPPSIEPQDNDDYLENIIELVPVEATRPYDIRKVIEEIVDPSSFMEVHKEFAKNVVVGLARIKGDVVGLVCNQPKVMAGGLDIDSSDKASRFIRFCDSFNIPIITFEDVTGFFPGIKQEHGGIIRHGAKILYAYSEATVPKITVILRKAYGGAYVALNSKAIGADMVYAWPNAEIAVMGPNGAANIIFAREIDNSDDPEATRAAKIEEYREKFANPYVAASHGLVDDVIDPRETRIKLIQALDMMKTKKETRPAKKHGNIPL</sequence>